<name>F8X562_9BACT</name>
<evidence type="ECO:0000313" key="2">
    <source>
        <dbReference type="Proteomes" id="UP000006420"/>
    </source>
</evidence>
<dbReference type="EMBL" id="ADLW01000022">
    <property type="protein sequence ID" value="EGK04668.1"/>
    <property type="molecule type" value="Genomic_DNA"/>
</dbReference>
<evidence type="ECO:0000313" key="1">
    <source>
        <dbReference type="EMBL" id="EGK04668.1"/>
    </source>
</evidence>
<proteinExistence type="predicted"/>
<dbReference type="RefSeq" id="WP_006844738.1">
    <property type="nucleotide sequence ID" value="NZ_AQWJ01000014.1"/>
</dbReference>
<dbReference type="PROSITE" id="PS51257">
    <property type="entry name" value="PROKAR_LIPOPROTEIN"/>
    <property type="match status" value="1"/>
</dbReference>
<protein>
    <recommendedName>
        <fullName evidence="3">Lipocalin-like domain-containing protein</fullName>
    </recommendedName>
</protein>
<sequence length="116" mass="13677">MKHLSCVLLVVLVISCSSDNENEPEYIDNSLLWGSWYRKDTSVDSTVYIFKTDLCTSEYWETWPTTSKVDSYSWTYKLTKDNIILNDKHERPYKLAGNKLSVFENKSTWIEYTKVE</sequence>
<gene>
    <name evidence="1" type="ORF">HMPREF9456_03371</name>
</gene>
<dbReference type="Proteomes" id="UP000006420">
    <property type="component" value="Unassembled WGS sequence"/>
</dbReference>
<dbReference type="GeneID" id="78083962"/>
<organism evidence="1 2">
    <name type="scientific">Dysgonomonas mossii DSM 22836</name>
    <dbReference type="NCBI Taxonomy" id="742767"/>
    <lineage>
        <taxon>Bacteria</taxon>
        <taxon>Pseudomonadati</taxon>
        <taxon>Bacteroidota</taxon>
        <taxon>Bacteroidia</taxon>
        <taxon>Bacteroidales</taxon>
        <taxon>Dysgonomonadaceae</taxon>
        <taxon>Dysgonomonas</taxon>
    </lineage>
</organism>
<evidence type="ECO:0008006" key="3">
    <source>
        <dbReference type="Google" id="ProtNLM"/>
    </source>
</evidence>
<dbReference type="HOGENOM" id="CLU_2092952_0_0_10"/>
<comment type="caution">
    <text evidence="1">The sequence shown here is derived from an EMBL/GenBank/DDBJ whole genome shotgun (WGS) entry which is preliminary data.</text>
</comment>
<dbReference type="AlphaFoldDB" id="F8X562"/>
<keyword evidence="2" id="KW-1185">Reference proteome</keyword>
<accession>F8X562</accession>
<dbReference type="STRING" id="742767.HMPREF9456_03371"/>
<reference evidence="1 2" key="1">
    <citation type="submission" date="2011-04" db="EMBL/GenBank/DDBJ databases">
        <title>The Genome Sequence of Dysgonomonas mossii DSM 22836.</title>
        <authorList>
            <consortium name="The Broad Institute Genome Sequencing Platform"/>
            <person name="Earl A."/>
            <person name="Ward D."/>
            <person name="Feldgarden M."/>
            <person name="Gevers D."/>
            <person name="Pudlo N."/>
            <person name="Martens E."/>
            <person name="Allen-Vercoe E."/>
            <person name="Young S.K."/>
            <person name="Zeng Q."/>
            <person name="Gargeya S."/>
            <person name="Fitzgerald M."/>
            <person name="Haas B."/>
            <person name="Abouelleil A."/>
            <person name="Alvarado L."/>
            <person name="Arachchi H.M."/>
            <person name="Berlin A."/>
            <person name="Brown A."/>
            <person name="Chapman S.B."/>
            <person name="Chen Z."/>
            <person name="Dunbar C."/>
            <person name="Freedman E."/>
            <person name="Gearin G."/>
            <person name="Gellesch M."/>
            <person name="Goldberg J."/>
            <person name="Griggs A."/>
            <person name="Gujja S."/>
            <person name="Heiman D."/>
            <person name="Howarth C."/>
            <person name="Larson L."/>
            <person name="Lui A."/>
            <person name="MacDonald P.J.P."/>
            <person name="Mehta T."/>
            <person name="Montmayeur A."/>
            <person name="Murphy C."/>
            <person name="Neiman D."/>
            <person name="Pearson M."/>
            <person name="Priest M."/>
            <person name="Roberts A."/>
            <person name="Saif S."/>
            <person name="Shea T."/>
            <person name="Shenoy N."/>
            <person name="Sisk P."/>
            <person name="Stolte C."/>
            <person name="Sykes S."/>
            <person name="Yandava C."/>
            <person name="Wortman J."/>
            <person name="Nusbaum C."/>
            <person name="Birren B."/>
        </authorList>
    </citation>
    <scope>NUCLEOTIDE SEQUENCE [LARGE SCALE GENOMIC DNA]</scope>
    <source>
        <strain evidence="1 2">DSM 22836</strain>
    </source>
</reference>